<name>A0ABS6HQQ9_MYCGD</name>
<accession>A0ABS6HQQ9</accession>
<feature type="transmembrane region" description="Helical" evidence="1">
    <location>
        <begin position="79"/>
        <end position="101"/>
    </location>
</feature>
<sequence>MLGFDVLAATRTYLLLGFFVLCGAWILQATSHGVLVTIAIVALYVIGIGLIVVGCYYYRQLPWPEPERYKKVGAPLAVFGWIVVAINLGFGLVYLVWYVLLK</sequence>
<keyword evidence="3" id="KW-1185">Reference proteome</keyword>
<protein>
    <recommendedName>
        <fullName evidence="4">Transmembrane protein</fullName>
    </recommendedName>
</protein>
<evidence type="ECO:0000256" key="1">
    <source>
        <dbReference type="SAM" id="Phobius"/>
    </source>
</evidence>
<comment type="caution">
    <text evidence="2">The sequence shown here is derived from an EMBL/GenBank/DDBJ whole genome shotgun (WGS) entry which is preliminary data.</text>
</comment>
<dbReference type="Proteomes" id="UP000696413">
    <property type="component" value="Unassembled WGS sequence"/>
</dbReference>
<evidence type="ECO:0008006" key="4">
    <source>
        <dbReference type="Google" id="ProtNLM"/>
    </source>
</evidence>
<evidence type="ECO:0000313" key="2">
    <source>
        <dbReference type="EMBL" id="MBU8825029.1"/>
    </source>
</evidence>
<keyword evidence="1" id="KW-1133">Transmembrane helix</keyword>
<evidence type="ECO:0000313" key="3">
    <source>
        <dbReference type="Proteomes" id="UP000696413"/>
    </source>
</evidence>
<gene>
    <name evidence="2" type="ORF">KL859_19420</name>
</gene>
<organism evidence="2 3">
    <name type="scientific">Mycolicibacterium goodii</name>
    <name type="common">Mycobacterium goodii</name>
    <dbReference type="NCBI Taxonomy" id="134601"/>
    <lineage>
        <taxon>Bacteria</taxon>
        <taxon>Bacillati</taxon>
        <taxon>Actinomycetota</taxon>
        <taxon>Actinomycetes</taxon>
        <taxon>Mycobacteriales</taxon>
        <taxon>Mycobacteriaceae</taxon>
        <taxon>Mycolicibacterium</taxon>
    </lineage>
</organism>
<proteinExistence type="predicted"/>
<keyword evidence="1" id="KW-0472">Membrane</keyword>
<dbReference type="RefSeq" id="WP_214313492.1">
    <property type="nucleotide sequence ID" value="NZ_CP092364.2"/>
</dbReference>
<dbReference type="EMBL" id="JAHBOM010000014">
    <property type="protein sequence ID" value="MBU8825029.1"/>
    <property type="molecule type" value="Genomic_DNA"/>
</dbReference>
<reference evidence="2 3" key="1">
    <citation type="submission" date="2021-05" db="EMBL/GenBank/DDBJ databases">
        <title>Draft Genome Sequences of Clinical Respiratory Isolates of Mycobacterium goodii Recovered in Ireland.</title>
        <authorList>
            <person name="Flanagan P.R."/>
            <person name="Mok S."/>
            <person name="Roycroft E."/>
            <person name="Rogers T.R."/>
            <person name="Fitzgibbon M."/>
        </authorList>
    </citation>
    <scope>NUCLEOTIDE SEQUENCE [LARGE SCALE GENOMIC DNA]</scope>
    <source>
        <strain evidence="2 3">14IE55</strain>
    </source>
</reference>
<feature type="transmembrane region" description="Helical" evidence="1">
    <location>
        <begin position="34"/>
        <end position="59"/>
    </location>
</feature>
<feature type="transmembrane region" description="Helical" evidence="1">
    <location>
        <begin position="6"/>
        <end position="27"/>
    </location>
</feature>
<keyword evidence="1" id="KW-0812">Transmembrane</keyword>